<dbReference type="Proteomes" id="UP000029622">
    <property type="component" value="Unassembled WGS sequence"/>
</dbReference>
<evidence type="ECO:0000313" key="2">
    <source>
        <dbReference type="Proteomes" id="UP000029622"/>
    </source>
</evidence>
<dbReference type="RefSeq" id="WP_035162109.1">
    <property type="nucleotide sequence ID" value="NZ_AZTB01000007.1"/>
</dbReference>
<evidence type="ECO:0000313" key="1">
    <source>
        <dbReference type="EMBL" id="KGG81067.1"/>
    </source>
</evidence>
<proteinExistence type="predicted"/>
<name>A0A096BJQ4_9FIRM</name>
<protein>
    <submittedName>
        <fullName evidence="1">Uncharacterized protein</fullName>
    </submittedName>
</protein>
<sequence length="133" mass="14797">MQVTSLDKLKEKAQGQIVEFPGWDEEPFVARVKRVSLLGLVAQGKIPNSLLGAAQKLFIQGVDEKTNIKEVYEVAKAIAKDTLLEPSLDQLEEIGLELTDEQLIAILNYSQQGVKALESFRTKQSDIKNNKSK</sequence>
<dbReference type="AlphaFoldDB" id="A0A096BJQ4"/>
<accession>A0A096BJQ4</accession>
<comment type="caution">
    <text evidence="1">The sequence shown here is derived from an EMBL/GenBank/DDBJ whole genome shotgun (WGS) entry which is preliminary data.</text>
</comment>
<dbReference type="STRING" id="1156417.Y919_02545"/>
<gene>
    <name evidence="1" type="ORF">Y919_02545</name>
</gene>
<reference evidence="1 2" key="1">
    <citation type="submission" date="2013-12" db="EMBL/GenBank/DDBJ databases">
        <title>Draft genome sequence of Caloranaerobacter sp. H53214.</title>
        <authorList>
            <person name="Jiang L.J."/>
            <person name="Shao Z.Z."/>
            <person name="Long M.N."/>
        </authorList>
    </citation>
    <scope>NUCLEOTIDE SEQUENCE [LARGE SCALE GENOMIC DNA]</scope>
    <source>
        <strain evidence="1 2">H53214</strain>
    </source>
</reference>
<organism evidence="1 2">
    <name type="scientific">Caloranaerobacter azorensis H53214</name>
    <dbReference type="NCBI Taxonomy" id="1156417"/>
    <lineage>
        <taxon>Bacteria</taxon>
        <taxon>Bacillati</taxon>
        <taxon>Bacillota</taxon>
        <taxon>Tissierellia</taxon>
        <taxon>Tissierellales</taxon>
        <taxon>Thermohalobacteraceae</taxon>
        <taxon>Caloranaerobacter</taxon>
    </lineage>
</organism>
<dbReference type="EMBL" id="AZTB01000007">
    <property type="protein sequence ID" value="KGG81067.1"/>
    <property type="molecule type" value="Genomic_DNA"/>
</dbReference>